<name>A0A8J8C9I6_9EURY</name>
<organism evidence="2 3">
    <name type="scientific">Haloarcula salinisoli</name>
    <dbReference type="NCBI Taxonomy" id="2487746"/>
    <lineage>
        <taxon>Archaea</taxon>
        <taxon>Methanobacteriati</taxon>
        <taxon>Methanobacteriota</taxon>
        <taxon>Stenosarchaea group</taxon>
        <taxon>Halobacteria</taxon>
        <taxon>Halobacteriales</taxon>
        <taxon>Haloarculaceae</taxon>
        <taxon>Haloarcula</taxon>
    </lineage>
</organism>
<dbReference type="Proteomes" id="UP000783863">
    <property type="component" value="Unassembled WGS sequence"/>
</dbReference>
<feature type="region of interest" description="Disordered" evidence="1">
    <location>
        <begin position="132"/>
        <end position="195"/>
    </location>
</feature>
<dbReference type="AlphaFoldDB" id="A0A8J8C9I6"/>
<evidence type="ECO:0000313" key="3">
    <source>
        <dbReference type="Proteomes" id="UP000783863"/>
    </source>
</evidence>
<comment type="caution">
    <text evidence="2">The sequence shown here is derived from an EMBL/GenBank/DDBJ whole genome shotgun (WGS) entry which is preliminary data.</text>
</comment>
<protein>
    <submittedName>
        <fullName evidence="2">Uncharacterized protein</fullName>
    </submittedName>
</protein>
<evidence type="ECO:0000256" key="1">
    <source>
        <dbReference type="SAM" id="MobiDB-lite"/>
    </source>
</evidence>
<proteinExistence type="predicted"/>
<keyword evidence="3" id="KW-1185">Reference proteome</keyword>
<dbReference type="RefSeq" id="WP_220589848.1">
    <property type="nucleotide sequence ID" value="NZ_RKLQ01000005.1"/>
</dbReference>
<evidence type="ECO:0000313" key="2">
    <source>
        <dbReference type="EMBL" id="MBX0305651.1"/>
    </source>
</evidence>
<sequence length="195" mass="22295">MKDTAFQIHTTEENKRWLEHRAEELDCSLSEYVHELIQKHIDIVSDDKEYPYDDSERLQTIVDDVYDETDILLREFWGERAGETAAEYQPGRLHLLVLWRLVAGEYSNAERQFAMRLAQNYIGEDLNLVPNGPQTGEKWRDTTVTGEVHPARYRSRSSGSERGQAADKQGRDADTDETLGPAQFMTEGTGGDADE</sequence>
<dbReference type="EMBL" id="RKLQ01000005">
    <property type="protein sequence ID" value="MBX0305651.1"/>
    <property type="molecule type" value="Genomic_DNA"/>
</dbReference>
<accession>A0A8J8C9I6</accession>
<gene>
    <name evidence="2" type="ORF">EGD98_18570</name>
</gene>
<feature type="compositionally biased region" description="Basic and acidic residues" evidence="1">
    <location>
        <begin position="164"/>
        <end position="173"/>
    </location>
</feature>
<reference evidence="2" key="1">
    <citation type="submission" date="2021-06" db="EMBL/GenBank/DDBJ databases">
        <title>Halomicroarcula sp. F24A a new haloarchaeum isolated from saline soil.</title>
        <authorList>
            <person name="Duran-Viseras A."/>
            <person name="Sanchez-Porro C."/>
            <person name="Ventosa A."/>
        </authorList>
    </citation>
    <scope>NUCLEOTIDE SEQUENCE</scope>
    <source>
        <strain evidence="2">F24A</strain>
    </source>
</reference>